<feature type="compositionally biased region" description="Basic and acidic residues" evidence="1">
    <location>
        <begin position="1"/>
        <end position="11"/>
    </location>
</feature>
<proteinExistence type="predicted"/>
<evidence type="ECO:0000256" key="1">
    <source>
        <dbReference type="SAM" id="MobiDB-lite"/>
    </source>
</evidence>
<feature type="region of interest" description="Disordered" evidence="1">
    <location>
        <begin position="1"/>
        <end position="22"/>
    </location>
</feature>
<dbReference type="AlphaFoldDB" id="A0A6F8ZIV1"/>
<dbReference type="EMBL" id="LR778114">
    <property type="protein sequence ID" value="CAB1129809.1"/>
    <property type="molecule type" value="Genomic_DNA"/>
</dbReference>
<gene>
    <name evidence="2" type="ORF">R50_2312</name>
</gene>
<reference evidence="2 3" key="1">
    <citation type="submission" date="2020-02" db="EMBL/GenBank/DDBJ databases">
        <authorList>
            <person name="Hogendoorn C."/>
        </authorList>
    </citation>
    <scope>NUCLEOTIDE SEQUENCE [LARGE SCALE GENOMIC DNA]</scope>
    <source>
        <strain evidence="2">R501</strain>
    </source>
</reference>
<organism evidence="2 3">
    <name type="scientific">Candidatus Hydrogenisulfobacillus filiaventi</name>
    <dbReference type="NCBI Taxonomy" id="2707344"/>
    <lineage>
        <taxon>Bacteria</taxon>
        <taxon>Bacillati</taxon>
        <taxon>Bacillota</taxon>
        <taxon>Clostridia</taxon>
        <taxon>Eubacteriales</taxon>
        <taxon>Clostridiales Family XVII. Incertae Sedis</taxon>
        <taxon>Candidatus Hydrogenisulfobacillus</taxon>
    </lineage>
</organism>
<evidence type="ECO:0000313" key="3">
    <source>
        <dbReference type="Proteomes" id="UP000503399"/>
    </source>
</evidence>
<dbReference type="KEGG" id="hfv:R50_2312"/>
<sequence>MSGPTPEDRVGRQRAHAQPANPSWAAASSATLAANLPSGTRNPFQCSVVRRPLLLVARPAVGFRRWCAQTANSNVTYAIRAARPASRRVCPSPMPLMHCPWASNGVARFTLRKVKMLVKLSLAPYLKHLRLGLASGAWRTAQAEKPLSESDGGTPLIITRSQKPDAISERDKNTL</sequence>
<feature type="region of interest" description="Disordered" evidence="1">
    <location>
        <begin position="144"/>
        <end position="175"/>
    </location>
</feature>
<name>A0A6F8ZIV1_9FIRM</name>
<keyword evidence="3" id="KW-1185">Reference proteome</keyword>
<evidence type="ECO:0000313" key="2">
    <source>
        <dbReference type="EMBL" id="CAB1129809.1"/>
    </source>
</evidence>
<protein>
    <submittedName>
        <fullName evidence="2">Uncharacterized protein</fullName>
    </submittedName>
</protein>
<feature type="compositionally biased region" description="Basic and acidic residues" evidence="1">
    <location>
        <begin position="162"/>
        <end position="175"/>
    </location>
</feature>
<dbReference type="Proteomes" id="UP000503399">
    <property type="component" value="Chromosome"/>
</dbReference>
<accession>A0A6F8ZIV1</accession>